<sequence>MSSCRSFVKRSALPSGVEPPREVATHSSALLSVCGFLIERLLDQIQSGRLRSMRSESSCLRMSVAYSSRLCSAVMMSEAT</sequence>
<comment type="caution">
    <text evidence="2">The sequence shown here is derived from an EMBL/GenBank/DDBJ whole genome shotgun (WGS) entry which is preliminary data.</text>
</comment>
<dbReference type="AlphaFoldDB" id="A0A4Z2GE25"/>
<feature type="region of interest" description="Disordered" evidence="1">
    <location>
        <begin position="1"/>
        <end position="20"/>
    </location>
</feature>
<evidence type="ECO:0000313" key="2">
    <source>
        <dbReference type="EMBL" id="TNN51520.1"/>
    </source>
</evidence>
<keyword evidence="3" id="KW-1185">Reference proteome</keyword>
<dbReference type="Proteomes" id="UP000314294">
    <property type="component" value="Unassembled WGS sequence"/>
</dbReference>
<dbReference type="EMBL" id="SRLO01000579">
    <property type="protein sequence ID" value="TNN51520.1"/>
    <property type="molecule type" value="Genomic_DNA"/>
</dbReference>
<proteinExistence type="predicted"/>
<evidence type="ECO:0000256" key="1">
    <source>
        <dbReference type="SAM" id="MobiDB-lite"/>
    </source>
</evidence>
<reference evidence="2 3" key="1">
    <citation type="submission" date="2019-03" db="EMBL/GenBank/DDBJ databases">
        <title>First draft genome of Liparis tanakae, snailfish: a comprehensive survey of snailfish specific genes.</title>
        <authorList>
            <person name="Kim W."/>
            <person name="Song I."/>
            <person name="Jeong J.-H."/>
            <person name="Kim D."/>
            <person name="Kim S."/>
            <person name="Ryu S."/>
            <person name="Song J.Y."/>
            <person name="Lee S.K."/>
        </authorList>
    </citation>
    <scope>NUCLEOTIDE SEQUENCE [LARGE SCALE GENOMIC DNA]</scope>
    <source>
        <tissue evidence="2">Muscle</tissue>
    </source>
</reference>
<evidence type="ECO:0000313" key="3">
    <source>
        <dbReference type="Proteomes" id="UP000314294"/>
    </source>
</evidence>
<gene>
    <name evidence="2" type="ORF">EYF80_038261</name>
</gene>
<protein>
    <submittedName>
        <fullName evidence="2">Uncharacterized protein</fullName>
    </submittedName>
</protein>
<organism evidence="2 3">
    <name type="scientific">Liparis tanakae</name>
    <name type="common">Tanaka's snailfish</name>
    <dbReference type="NCBI Taxonomy" id="230148"/>
    <lineage>
        <taxon>Eukaryota</taxon>
        <taxon>Metazoa</taxon>
        <taxon>Chordata</taxon>
        <taxon>Craniata</taxon>
        <taxon>Vertebrata</taxon>
        <taxon>Euteleostomi</taxon>
        <taxon>Actinopterygii</taxon>
        <taxon>Neopterygii</taxon>
        <taxon>Teleostei</taxon>
        <taxon>Neoteleostei</taxon>
        <taxon>Acanthomorphata</taxon>
        <taxon>Eupercaria</taxon>
        <taxon>Perciformes</taxon>
        <taxon>Cottioidei</taxon>
        <taxon>Cottales</taxon>
        <taxon>Liparidae</taxon>
        <taxon>Liparis</taxon>
    </lineage>
</organism>
<accession>A0A4Z2GE25</accession>
<name>A0A4Z2GE25_9TELE</name>